<evidence type="ECO:0000256" key="3">
    <source>
        <dbReference type="ARBA" id="ARBA00022771"/>
    </source>
</evidence>
<feature type="compositionally biased region" description="Basic and acidic residues" evidence="7">
    <location>
        <begin position="483"/>
        <end position="496"/>
    </location>
</feature>
<dbReference type="EMBL" id="JASFZW010000001">
    <property type="protein sequence ID" value="KAK2080730.1"/>
    <property type="molecule type" value="Genomic_DNA"/>
</dbReference>
<feature type="region of interest" description="Disordered" evidence="7">
    <location>
        <begin position="433"/>
        <end position="669"/>
    </location>
</feature>
<feature type="compositionally biased region" description="Basic and acidic residues" evidence="7">
    <location>
        <begin position="35"/>
        <end position="57"/>
    </location>
</feature>
<feature type="compositionally biased region" description="Polar residues" evidence="7">
    <location>
        <begin position="578"/>
        <end position="591"/>
    </location>
</feature>
<keyword evidence="2" id="KW-0479">Metal-binding</keyword>
<accession>A0AAD9MM74</accession>
<feature type="region of interest" description="Disordered" evidence="7">
    <location>
        <begin position="23"/>
        <end position="57"/>
    </location>
</feature>
<dbReference type="Pfam" id="PF09733">
    <property type="entry name" value="VEFS-Box"/>
    <property type="match status" value="1"/>
</dbReference>
<evidence type="ECO:0000256" key="1">
    <source>
        <dbReference type="ARBA" id="ARBA00007416"/>
    </source>
</evidence>
<feature type="compositionally biased region" description="Low complexity" evidence="7">
    <location>
        <begin position="440"/>
        <end position="449"/>
    </location>
</feature>
<keyword evidence="4" id="KW-0862">Zinc</keyword>
<name>A0AAD9MM74_PROWI</name>
<comment type="similarity">
    <text evidence="1">Belongs to the VEFS (VRN2-EMF2-FIS2-SU(Z)12) family.</text>
</comment>
<dbReference type="GO" id="GO:0008270">
    <property type="term" value="F:zinc ion binding"/>
    <property type="evidence" value="ECO:0007669"/>
    <property type="project" value="UniProtKB-KW"/>
</dbReference>
<evidence type="ECO:0000256" key="5">
    <source>
        <dbReference type="ARBA" id="ARBA00023015"/>
    </source>
</evidence>
<sequence>MAAFQLTGSSVGRRSLTLVRGSISPVATPAPGDIPFDHFRLQPQREEGRRDSRGERERPILHVGYQLRRGHGPRTASAPAPARSRALFLGSAGELLSEQAVREWRCPVGDCQCRCRDGAALAQHLAASHAYLDAWHDVPGNQFWLRPRREWALASGVFAPGAVGEPVPPGFEAALLHPQWLEFAYRCPGGQRQRRWLGLPAPLDPGDELLLPEDGAAAEPEATEPAKPDDSREDSERRASSSRAEKSSAQGGAPALTIRPGRLALPKAQASGGKPDADGRGGAKAPQGADSKKQTAPSGSEQGARSGSASAKTGDAQTKAPGSKRHGARHGSKPPQRESMRYQLATSTQLDGTTRQLAFLWNAWLRERVLWRDADVGTACREFYLGHPEIWRDSPLRRAFVGHLLLLHQFRLLTPEQMDEVLAAPAAVKGAAKGEDKPADVPAHAAPPANGGGRDVSSEEAAAVAAGEKRPEGETLREAQAVDSEKAAKLDSKKAAPMESEQAAELDSKKAVPMDSEQAAELDSRKDAPMNTEQAAPLDSNKAAPMDLEIATEQLELELTLPADSEQADSELAAPMDSEQSVPIATEQAVSADSKDAAPADGEKLAQPAAGGDQEPGPGQPEAVSETQETDEPRASSKALEPQASLWKKHRKTLKSLSPVAEAPRPLAA</sequence>
<comment type="caution">
    <text evidence="9">The sequence shown here is derived from an EMBL/GenBank/DDBJ whole genome shotgun (WGS) entry which is preliminary data.</text>
</comment>
<evidence type="ECO:0000256" key="4">
    <source>
        <dbReference type="ARBA" id="ARBA00022833"/>
    </source>
</evidence>
<dbReference type="InterPro" id="IPR019135">
    <property type="entry name" value="Polycomb_protein_VEFS-Box"/>
</dbReference>
<proteinExistence type="inferred from homology"/>
<reference evidence="9" key="1">
    <citation type="submission" date="2021-01" db="EMBL/GenBank/DDBJ databases">
        <authorList>
            <person name="Eckstrom K.M.E."/>
        </authorList>
    </citation>
    <scope>NUCLEOTIDE SEQUENCE</scope>
    <source>
        <strain evidence="9">UVCC 0001</strain>
    </source>
</reference>
<evidence type="ECO:0000313" key="9">
    <source>
        <dbReference type="EMBL" id="KAK2080730.1"/>
    </source>
</evidence>
<keyword evidence="10" id="KW-1185">Reference proteome</keyword>
<feature type="region of interest" description="Disordered" evidence="7">
    <location>
        <begin position="218"/>
        <end position="340"/>
    </location>
</feature>
<feature type="compositionally biased region" description="Low complexity" evidence="7">
    <location>
        <begin position="606"/>
        <end position="623"/>
    </location>
</feature>
<feature type="domain" description="Polycomb protein VEFS-Box" evidence="8">
    <location>
        <begin position="342"/>
        <end position="418"/>
    </location>
</feature>
<keyword evidence="5" id="KW-0805">Transcription regulation</keyword>
<feature type="compositionally biased region" description="Basic and acidic residues" evidence="7">
    <location>
        <begin position="224"/>
        <end position="246"/>
    </location>
</feature>
<dbReference type="AlphaFoldDB" id="A0AAD9MM74"/>
<evidence type="ECO:0000256" key="6">
    <source>
        <dbReference type="ARBA" id="ARBA00023163"/>
    </source>
</evidence>
<evidence type="ECO:0000256" key="7">
    <source>
        <dbReference type="SAM" id="MobiDB-lite"/>
    </source>
</evidence>
<organism evidence="9 10">
    <name type="scientific">Prototheca wickerhamii</name>
    <dbReference type="NCBI Taxonomy" id="3111"/>
    <lineage>
        <taxon>Eukaryota</taxon>
        <taxon>Viridiplantae</taxon>
        <taxon>Chlorophyta</taxon>
        <taxon>core chlorophytes</taxon>
        <taxon>Trebouxiophyceae</taxon>
        <taxon>Chlorellales</taxon>
        <taxon>Chlorellaceae</taxon>
        <taxon>Prototheca</taxon>
    </lineage>
</organism>
<gene>
    <name evidence="9" type="ORF">QBZ16_000584</name>
</gene>
<feature type="compositionally biased region" description="Basic residues" evidence="7">
    <location>
        <begin position="322"/>
        <end position="332"/>
    </location>
</feature>
<dbReference type="Proteomes" id="UP001255856">
    <property type="component" value="Unassembled WGS sequence"/>
</dbReference>
<evidence type="ECO:0000256" key="2">
    <source>
        <dbReference type="ARBA" id="ARBA00022723"/>
    </source>
</evidence>
<keyword evidence="6" id="KW-0804">Transcription</keyword>
<feature type="compositionally biased region" description="Basic and acidic residues" evidence="7">
    <location>
        <begin position="593"/>
        <end position="604"/>
    </location>
</feature>
<protein>
    <recommendedName>
        <fullName evidence="8">Polycomb protein VEFS-Box domain-containing protein</fullName>
    </recommendedName>
</protein>
<feature type="compositionally biased region" description="Basic and acidic residues" evidence="7">
    <location>
        <begin position="467"/>
        <end position="477"/>
    </location>
</feature>
<evidence type="ECO:0000313" key="10">
    <source>
        <dbReference type="Proteomes" id="UP001255856"/>
    </source>
</evidence>
<feature type="compositionally biased region" description="Polar residues" evidence="7">
    <location>
        <begin position="294"/>
        <end position="311"/>
    </location>
</feature>
<evidence type="ECO:0000259" key="8">
    <source>
        <dbReference type="Pfam" id="PF09733"/>
    </source>
</evidence>
<keyword evidence="3" id="KW-0863">Zinc-finger</keyword>